<name>A0A934Q2A3_9BURK</name>
<dbReference type="AlphaFoldDB" id="A0A934Q2A3"/>
<proteinExistence type="predicted"/>
<evidence type="ECO:0000313" key="1">
    <source>
        <dbReference type="EMBL" id="MBK0393483.1"/>
    </source>
</evidence>
<comment type="caution">
    <text evidence="1">The sequence shown here is derived from an EMBL/GenBank/DDBJ whole genome shotgun (WGS) entry which is preliminary data.</text>
</comment>
<accession>A0A934Q2A3</accession>
<dbReference type="Proteomes" id="UP000617041">
    <property type="component" value="Unassembled WGS sequence"/>
</dbReference>
<dbReference type="RefSeq" id="WP_200788448.1">
    <property type="nucleotide sequence ID" value="NZ_JAEDAO010000001.1"/>
</dbReference>
<keyword evidence="2" id="KW-1185">Reference proteome</keyword>
<sequence>MFDKLRKAFSRDARPQATAAATEAAALGPMSEWAATQGFAFTASGAAFQLQGDVGGKPWKMEVGRPSRKYIQGEELRARAELGVDPDVAVVLMNRPLKNTLEKQAYSHYTDSLRTSVDSSLPEEMRWLAMYQEVGWESAPRVFWDRYSILADTREHALAWFDSALVRQLLEWPAPAPEPTVPFMMMLLRGKAYLRMQQGAAQVPVLQHASQVFHSACESALGAFKA</sequence>
<reference evidence="1" key="1">
    <citation type="submission" date="2020-12" db="EMBL/GenBank/DDBJ databases">
        <title>Ramlibacter sp. nov., isolated from a freshwater alga, Cryptomonas.</title>
        <authorList>
            <person name="Kim H.M."/>
            <person name="Jeon C.O."/>
        </authorList>
    </citation>
    <scope>NUCLEOTIDE SEQUENCE</scope>
    <source>
        <strain evidence="1">CrO1</strain>
    </source>
</reference>
<protein>
    <submittedName>
        <fullName evidence="1">Uncharacterized protein</fullName>
    </submittedName>
</protein>
<dbReference type="EMBL" id="JAEDAO010000001">
    <property type="protein sequence ID" value="MBK0393483.1"/>
    <property type="molecule type" value="Genomic_DNA"/>
</dbReference>
<organism evidence="1 2">
    <name type="scientific">Ramlibacter algicola</name>
    <dbReference type="NCBI Taxonomy" id="2795217"/>
    <lineage>
        <taxon>Bacteria</taxon>
        <taxon>Pseudomonadati</taxon>
        <taxon>Pseudomonadota</taxon>
        <taxon>Betaproteobacteria</taxon>
        <taxon>Burkholderiales</taxon>
        <taxon>Comamonadaceae</taxon>
        <taxon>Ramlibacter</taxon>
    </lineage>
</organism>
<gene>
    <name evidence="1" type="ORF">I8E28_12850</name>
</gene>
<evidence type="ECO:0000313" key="2">
    <source>
        <dbReference type="Proteomes" id="UP000617041"/>
    </source>
</evidence>